<dbReference type="EMBL" id="JACVVD010000012">
    <property type="protein sequence ID" value="MBD0383722.1"/>
    <property type="molecule type" value="Genomic_DNA"/>
</dbReference>
<evidence type="ECO:0000313" key="3">
    <source>
        <dbReference type="Proteomes" id="UP000650466"/>
    </source>
</evidence>
<dbReference type="InterPro" id="IPR018958">
    <property type="entry name" value="Knr4/Smi1-like_dom"/>
</dbReference>
<reference evidence="2" key="1">
    <citation type="submission" date="2020-09" db="EMBL/GenBank/DDBJ databases">
        <title>Draft Genome Sequence of Paenibacillus sp. WST5.</title>
        <authorList>
            <person name="Bao Z."/>
        </authorList>
    </citation>
    <scope>NUCLEOTIDE SEQUENCE</scope>
    <source>
        <strain evidence="2">WST5</strain>
    </source>
</reference>
<accession>A0A926KUE1</accession>
<proteinExistence type="predicted"/>
<dbReference type="Proteomes" id="UP000650466">
    <property type="component" value="Unassembled WGS sequence"/>
</dbReference>
<dbReference type="SUPFAM" id="SSF160631">
    <property type="entry name" value="SMI1/KNR4-like"/>
    <property type="match status" value="1"/>
</dbReference>
<protein>
    <submittedName>
        <fullName evidence="2">SMI1/KNR4 family protein</fullName>
    </submittedName>
</protein>
<keyword evidence="3" id="KW-1185">Reference proteome</keyword>
<gene>
    <name evidence="2" type="ORF">ICC18_26955</name>
</gene>
<dbReference type="Pfam" id="PF09346">
    <property type="entry name" value="SMI1_KNR4"/>
    <property type="match status" value="1"/>
</dbReference>
<sequence>MWLTNHEKKFKPLDINIVGEVETSLGYKLPKSYIELLKIQNGGEL</sequence>
<dbReference type="AlphaFoldDB" id="A0A926KUE1"/>
<feature type="domain" description="Knr4/Smi1-like" evidence="1">
    <location>
        <begin position="19"/>
        <end position="45"/>
    </location>
</feature>
<organism evidence="2 3">
    <name type="scientific">Paenibacillus sedimenti</name>
    <dbReference type="NCBI Taxonomy" id="2770274"/>
    <lineage>
        <taxon>Bacteria</taxon>
        <taxon>Bacillati</taxon>
        <taxon>Bacillota</taxon>
        <taxon>Bacilli</taxon>
        <taxon>Bacillales</taxon>
        <taxon>Paenibacillaceae</taxon>
        <taxon>Paenibacillus</taxon>
    </lineage>
</organism>
<dbReference type="InterPro" id="IPR037883">
    <property type="entry name" value="Knr4/Smi1-like_sf"/>
</dbReference>
<name>A0A926KUE1_9BACL</name>
<evidence type="ECO:0000259" key="1">
    <source>
        <dbReference type="Pfam" id="PF09346"/>
    </source>
</evidence>
<evidence type="ECO:0000313" key="2">
    <source>
        <dbReference type="EMBL" id="MBD0383722.1"/>
    </source>
</evidence>
<dbReference type="Gene3D" id="3.40.1580.10">
    <property type="entry name" value="SMI1/KNR4-like"/>
    <property type="match status" value="1"/>
</dbReference>
<comment type="caution">
    <text evidence="2">The sequence shown here is derived from an EMBL/GenBank/DDBJ whole genome shotgun (WGS) entry which is preliminary data.</text>
</comment>